<sequence>MSDIKDNHEETSSEINKESENPELIKEEDSKEEGSRWIKSNSMWGISIVNKALNSTMKKTMETLESVKSDFNELSEEFSKQMTSTTEALSKQVENIANIIDNQLGIDDKEETKEGGDENDEEEEVEKKDEEPFSLVPQISFGWMSKITDTVKKSLIMEDTTEEEENYQKEVIIEDEESSKLDKIHFSPSLDDDKIFLQGMDSDFEKFSDTFELEEKASEILTILEEKSDIAEKYSRLVPSIMDELGFWMRYYYELEKIKKNDKTLKKKDSSEDDSEVVILPSSSETAKIKDLVANEGDEAWSMCSSTINE</sequence>
<dbReference type="Gene3D" id="1.10.3970.10">
    <property type="entry name" value="BSD domain"/>
    <property type="match status" value="1"/>
</dbReference>
<name>A0A0K0E7C4_STRER</name>
<keyword evidence="3" id="KW-1185">Reference proteome</keyword>
<feature type="compositionally biased region" description="Basic and acidic residues" evidence="1">
    <location>
        <begin position="1"/>
        <end position="36"/>
    </location>
</feature>
<dbReference type="Proteomes" id="UP000035681">
    <property type="component" value="Unplaced"/>
</dbReference>
<evidence type="ECO:0000313" key="5">
    <source>
        <dbReference type="WBParaSite" id="TCONS_00001632.p1"/>
    </source>
</evidence>
<dbReference type="WBParaSite" id="TCONS_00001632.p1">
    <property type="protein sequence ID" value="TCONS_00001632.p1"/>
    <property type="gene ID" value="XLOC_001513"/>
</dbReference>
<dbReference type="SUPFAM" id="SSF140383">
    <property type="entry name" value="BSD domain-like"/>
    <property type="match status" value="1"/>
</dbReference>
<feature type="region of interest" description="Disordered" evidence="1">
    <location>
        <begin position="1"/>
        <end position="37"/>
    </location>
</feature>
<evidence type="ECO:0000256" key="1">
    <source>
        <dbReference type="SAM" id="MobiDB-lite"/>
    </source>
</evidence>
<feature type="domain" description="BSD" evidence="2">
    <location>
        <begin position="207"/>
        <end position="259"/>
    </location>
</feature>
<dbReference type="STRING" id="6248.A0A0K0E7C4"/>
<dbReference type="PROSITE" id="PS50858">
    <property type="entry name" value="BSD"/>
    <property type="match status" value="1"/>
</dbReference>
<reference evidence="4" key="1">
    <citation type="submission" date="2015-08" db="UniProtKB">
        <authorList>
            <consortium name="WormBaseParasite"/>
        </authorList>
    </citation>
    <scope>IDENTIFICATION</scope>
</reference>
<dbReference type="InterPro" id="IPR051494">
    <property type="entry name" value="BSD_domain-containing"/>
</dbReference>
<evidence type="ECO:0000259" key="2">
    <source>
        <dbReference type="PROSITE" id="PS50858"/>
    </source>
</evidence>
<protein>
    <submittedName>
        <fullName evidence="4 5">BSD domain-containing protein</fullName>
    </submittedName>
</protein>
<dbReference type="PANTHER" id="PTHR16019:SF5">
    <property type="entry name" value="BSD DOMAIN-CONTAINING PROTEIN 1"/>
    <property type="match status" value="1"/>
</dbReference>
<dbReference type="WBParaSite" id="SSTP_0000540000.1">
    <property type="protein sequence ID" value="SSTP_0000540000.1"/>
    <property type="gene ID" value="SSTP_0000540000"/>
</dbReference>
<accession>A0A0K0E7C4</accession>
<organism evidence="4">
    <name type="scientific">Strongyloides stercoralis</name>
    <name type="common">Threadworm</name>
    <dbReference type="NCBI Taxonomy" id="6248"/>
    <lineage>
        <taxon>Eukaryota</taxon>
        <taxon>Metazoa</taxon>
        <taxon>Ecdysozoa</taxon>
        <taxon>Nematoda</taxon>
        <taxon>Chromadorea</taxon>
        <taxon>Rhabditida</taxon>
        <taxon>Tylenchina</taxon>
        <taxon>Panagrolaimomorpha</taxon>
        <taxon>Strongyloidoidea</taxon>
        <taxon>Strongyloididae</taxon>
        <taxon>Strongyloides</taxon>
    </lineage>
</organism>
<dbReference type="Pfam" id="PF03909">
    <property type="entry name" value="BSD"/>
    <property type="match status" value="1"/>
</dbReference>
<feature type="compositionally biased region" description="Basic and acidic residues" evidence="1">
    <location>
        <begin position="106"/>
        <end position="116"/>
    </location>
</feature>
<dbReference type="PANTHER" id="PTHR16019">
    <property type="entry name" value="SYNAPSE-ASSOCIATED PROTEIN"/>
    <property type="match status" value="1"/>
</dbReference>
<dbReference type="InterPro" id="IPR005607">
    <property type="entry name" value="BSD_dom"/>
</dbReference>
<feature type="region of interest" description="Disordered" evidence="1">
    <location>
        <begin position="103"/>
        <end position="131"/>
    </location>
</feature>
<dbReference type="AlphaFoldDB" id="A0A0K0E7C4"/>
<dbReference type="SMART" id="SM00751">
    <property type="entry name" value="BSD"/>
    <property type="match status" value="1"/>
</dbReference>
<proteinExistence type="predicted"/>
<evidence type="ECO:0000313" key="3">
    <source>
        <dbReference type="Proteomes" id="UP000035681"/>
    </source>
</evidence>
<dbReference type="GO" id="GO:0005737">
    <property type="term" value="C:cytoplasm"/>
    <property type="evidence" value="ECO:0007669"/>
    <property type="project" value="TreeGrafter"/>
</dbReference>
<evidence type="ECO:0000313" key="4">
    <source>
        <dbReference type="WBParaSite" id="SSTP_0000540000.1"/>
    </source>
</evidence>
<dbReference type="InterPro" id="IPR035925">
    <property type="entry name" value="BSD_dom_sf"/>
</dbReference>